<dbReference type="Proteomes" id="UP001596044">
    <property type="component" value="Unassembled WGS sequence"/>
</dbReference>
<dbReference type="EMBL" id="JBHSMJ010000009">
    <property type="protein sequence ID" value="MFC5448284.1"/>
    <property type="molecule type" value="Genomic_DNA"/>
</dbReference>
<keyword evidence="5 8" id="KW-1133">Transmembrane helix</keyword>
<feature type="transmembrane region" description="Helical" evidence="8">
    <location>
        <begin position="179"/>
        <end position="198"/>
    </location>
</feature>
<sequence length="276" mass="30918">MDITGQSLIPYANDYFVQLLTIVLIIFGAIGFPVLIEGKAFLSHLRMRTVHTFRFSLFTKITTITYGLLLVIGTILMLLFENERYLQGMSWHERFFYALFQTATTRSAGLTTLDINHLAIPTLLLMSIFMFIGGSPNSVGGGIRTTTFAINLLFMYQYARGYRSIKIFRRELHPDDILKSLAITLLATMLCVISIVAISMCNQGLPLIAIILEVCSAFGTVGLSTGITPDIGIFSQCLLMVLMFLGRIGLTTCFFFLRGNQEDVNYHYPVERIMTG</sequence>
<keyword evidence="4 8" id="KW-0812">Transmembrane</keyword>
<evidence type="ECO:0000256" key="7">
    <source>
        <dbReference type="ARBA" id="ARBA00023136"/>
    </source>
</evidence>
<evidence type="ECO:0000256" key="5">
    <source>
        <dbReference type="ARBA" id="ARBA00022989"/>
    </source>
</evidence>
<keyword evidence="7 8" id="KW-0472">Membrane</keyword>
<comment type="subcellular location">
    <subcellularLocation>
        <location evidence="1">Cell membrane</location>
        <topology evidence="1">Multi-pass membrane protein</topology>
    </subcellularLocation>
</comment>
<name>A0ABW0K4X7_9BACL</name>
<dbReference type="PANTHER" id="PTHR32024:SF4">
    <property type="entry name" value="KTR SYSTEM POTASSIUM UPTAKE PROTEIN D"/>
    <property type="match status" value="1"/>
</dbReference>
<accession>A0ABW0K4X7</accession>
<keyword evidence="2" id="KW-0813">Transport</keyword>
<reference evidence="10" key="1">
    <citation type="journal article" date="2019" name="Int. J. Syst. Evol. Microbiol.">
        <title>The Global Catalogue of Microorganisms (GCM) 10K type strain sequencing project: providing services to taxonomists for standard genome sequencing and annotation.</title>
        <authorList>
            <consortium name="The Broad Institute Genomics Platform"/>
            <consortium name="The Broad Institute Genome Sequencing Center for Infectious Disease"/>
            <person name="Wu L."/>
            <person name="Ma J."/>
        </authorList>
    </citation>
    <scope>NUCLEOTIDE SEQUENCE [LARGE SCALE GENOMIC DNA]</scope>
    <source>
        <strain evidence="10">KACC 11904</strain>
    </source>
</reference>
<keyword evidence="3" id="KW-1003">Cell membrane</keyword>
<protein>
    <submittedName>
        <fullName evidence="9">Potassium transporter TrkG</fullName>
    </submittedName>
</protein>
<evidence type="ECO:0000313" key="9">
    <source>
        <dbReference type="EMBL" id="MFC5448284.1"/>
    </source>
</evidence>
<feature type="transmembrane region" description="Helical" evidence="8">
    <location>
        <begin position="205"/>
        <end position="227"/>
    </location>
</feature>
<dbReference type="InterPro" id="IPR003445">
    <property type="entry name" value="Cat_transpt"/>
</dbReference>
<dbReference type="RefSeq" id="WP_270878555.1">
    <property type="nucleotide sequence ID" value="NZ_JAQFVF010000020.1"/>
</dbReference>
<evidence type="ECO:0000256" key="4">
    <source>
        <dbReference type="ARBA" id="ARBA00022692"/>
    </source>
</evidence>
<feature type="transmembrane region" description="Helical" evidence="8">
    <location>
        <begin position="57"/>
        <end position="80"/>
    </location>
</feature>
<proteinExistence type="predicted"/>
<feature type="transmembrane region" description="Helical" evidence="8">
    <location>
        <begin position="15"/>
        <end position="36"/>
    </location>
</feature>
<feature type="transmembrane region" description="Helical" evidence="8">
    <location>
        <begin position="233"/>
        <end position="257"/>
    </location>
</feature>
<evidence type="ECO:0000313" key="10">
    <source>
        <dbReference type="Proteomes" id="UP001596044"/>
    </source>
</evidence>
<gene>
    <name evidence="9" type="ORF">ACFPOG_08435</name>
</gene>
<feature type="transmembrane region" description="Helical" evidence="8">
    <location>
        <begin position="141"/>
        <end position="159"/>
    </location>
</feature>
<dbReference type="PANTHER" id="PTHR32024">
    <property type="entry name" value="TRK SYSTEM POTASSIUM UPTAKE PROTEIN TRKG-RELATED"/>
    <property type="match status" value="1"/>
</dbReference>
<organism evidence="9 10">
    <name type="scientific">Paenibacillus aestuarii</name>
    <dbReference type="NCBI Taxonomy" id="516965"/>
    <lineage>
        <taxon>Bacteria</taxon>
        <taxon>Bacillati</taxon>
        <taxon>Bacillota</taxon>
        <taxon>Bacilli</taxon>
        <taxon>Bacillales</taxon>
        <taxon>Paenibacillaceae</taxon>
        <taxon>Paenibacillus</taxon>
    </lineage>
</organism>
<keyword evidence="10" id="KW-1185">Reference proteome</keyword>
<comment type="caution">
    <text evidence="9">The sequence shown here is derived from an EMBL/GenBank/DDBJ whole genome shotgun (WGS) entry which is preliminary data.</text>
</comment>
<evidence type="ECO:0000256" key="3">
    <source>
        <dbReference type="ARBA" id="ARBA00022475"/>
    </source>
</evidence>
<evidence type="ECO:0000256" key="6">
    <source>
        <dbReference type="ARBA" id="ARBA00023065"/>
    </source>
</evidence>
<evidence type="ECO:0000256" key="2">
    <source>
        <dbReference type="ARBA" id="ARBA00022448"/>
    </source>
</evidence>
<evidence type="ECO:0000256" key="1">
    <source>
        <dbReference type="ARBA" id="ARBA00004651"/>
    </source>
</evidence>
<keyword evidence="6" id="KW-0406">Ion transport</keyword>
<dbReference type="Pfam" id="PF02386">
    <property type="entry name" value="TrkH"/>
    <property type="match status" value="1"/>
</dbReference>
<evidence type="ECO:0000256" key="8">
    <source>
        <dbReference type="SAM" id="Phobius"/>
    </source>
</evidence>
<feature type="transmembrane region" description="Helical" evidence="8">
    <location>
        <begin position="115"/>
        <end position="134"/>
    </location>
</feature>